<reference evidence="2 3" key="1">
    <citation type="submission" date="2019-09" db="EMBL/GenBank/DDBJ databases">
        <authorList>
            <person name="Vacheron J."/>
            <person name="Dubost A."/>
            <person name="Prigent-Combaret C."/>
            <person name="Muller D."/>
        </authorList>
    </citation>
    <scope>NUCLEOTIDE SEQUENCE [LARGE SCALE GENOMIC DNA]</scope>
    <source>
        <strain evidence="2 3">JV497</strain>
    </source>
</reference>
<name>A0AB34C3S6_9PSED</name>
<dbReference type="EMBL" id="VWPC01000017">
    <property type="protein sequence ID" value="KAA5840753.1"/>
    <property type="molecule type" value="Genomic_DNA"/>
</dbReference>
<keyword evidence="1" id="KW-0732">Signal</keyword>
<dbReference type="RefSeq" id="WP_150052048.1">
    <property type="nucleotide sequence ID" value="NZ_VWPC01000017.1"/>
</dbReference>
<evidence type="ECO:0008006" key="4">
    <source>
        <dbReference type="Google" id="ProtNLM"/>
    </source>
</evidence>
<evidence type="ECO:0000313" key="3">
    <source>
        <dbReference type="Proteomes" id="UP000323924"/>
    </source>
</evidence>
<accession>A0AB34C3S6</accession>
<organism evidence="2 3">
    <name type="scientific">Pseudomonas chlororaphis</name>
    <dbReference type="NCBI Taxonomy" id="587753"/>
    <lineage>
        <taxon>Bacteria</taxon>
        <taxon>Pseudomonadati</taxon>
        <taxon>Pseudomonadota</taxon>
        <taxon>Gammaproteobacteria</taxon>
        <taxon>Pseudomonadales</taxon>
        <taxon>Pseudomonadaceae</taxon>
        <taxon>Pseudomonas</taxon>
    </lineage>
</organism>
<comment type="caution">
    <text evidence="2">The sequence shown here is derived from an EMBL/GenBank/DDBJ whole genome shotgun (WGS) entry which is preliminary data.</text>
</comment>
<feature type="chain" id="PRO_5044284211" description="Isoquinoline 1-oxidoreductase subunit" evidence="1">
    <location>
        <begin position="25"/>
        <end position="189"/>
    </location>
</feature>
<dbReference type="SUPFAM" id="SSF48695">
    <property type="entry name" value="Multiheme cytochromes"/>
    <property type="match status" value="1"/>
</dbReference>
<evidence type="ECO:0000256" key="1">
    <source>
        <dbReference type="SAM" id="SignalP"/>
    </source>
</evidence>
<proteinExistence type="predicted"/>
<sequence>MYITRTTILRLSAALSIMSFDAQAQEPNAYQLFDPVVSVLQSPRCMNCHQSARPTQKDSMIAHIQNVVRGTAGLGAPTMQCIACHQEKNTADGKVPGARGWHMPPLPMVWEGLTSAQICHQMQDPKRNGNRKTPEEVIEHMRTDPLVLWAWDPGTGRSTPSITHDQFIERLELWAKAGMPCPDEQAAAR</sequence>
<dbReference type="Proteomes" id="UP000323924">
    <property type="component" value="Unassembled WGS sequence"/>
</dbReference>
<dbReference type="Gene3D" id="3.90.10.10">
    <property type="entry name" value="Cytochrome C3"/>
    <property type="match status" value="1"/>
</dbReference>
<dbReference type="InterPro" id="IPR036280">
    <property type="entry name" value="Multihaem_cyt_sf"/>
</dbReference>
<gene>
    <name evidence="2" type="ORF">F2A38_17750</name>
</gene>
<feature type="signal peptide" evidence="1">
    <location>
        <begin position="1"/>
        <end position="24"/>
    </location>
</feature>
<evidence type="ECO:0000313" key="2">
    <source>
        <dbReference type="EMBL" id="KAA5840753.1"/>
    </source>
</evidence>
<dbReference type="AlphaFoldDB" id="A0AB34C3S6"/>
<protein>
    <recommendedName>
        <fullName evidence="4">Isoquinoline 1-oxidoreductase subunit</fullName>
    </recommendedName>
</protein>